<keyword evidence="1" id="KW-0472">Membrane</keyword>
<reference evidence="2" key="1">
    <citation type="journal article" date="2021" name="Proc. Natl. Acad. Sci. U.S.A.">
        <title>A Catalog of Tens of Thousands of Viruses from Human Metagenomes Reveals Hidden Associations with Chronic Diseases.</title>
        <authorList>
            <person name="Tisza M.J."/>
            <person name="Buck C.B."/>
        </authorList>
    </citation>
    <scope>NUCLEOTIDE SEQUENCE</scope>
    <source>
        <strain evidence="2">CtedO8</strain>
    </source>
</reference>
<keyword evidence="1" id="KW-1133">Transmembrane helix</keyword>
<dbReference type="EMBL" id="BK032737">
    <property type="protein sequence ID" value="DAF57684.1"/>
    <property type="molecule type" value="Genomic_DNA"/>
</dbReference>
<feature type="transmembrane region" description="Helical" evidence="1">
    <location>
        <begin position="39"/>
        <end position="58"/>
    </location>
</feature>
<name>A0A8S5T2U4_9CAUD</name>
<feature type="transmembrane region" description="Helical" evidence="1">
    <location>
        <begin position="12"/>
        <end position="33"/>
    </location>
</feature>
<keyword evidence="1" id="KW-0812">Transmembrane</keyword>
<sequence>MIDEKLTYEDYEIVALFGLPWVMIAIGICVMISHSQILFLSLPMLLAVFVMIGMRIMIRAHKDGDILNENHKLRD</sequence>
<evidence type="ECO:0000256" key="1">
    <source>
        <dbReference type="SAM" id="Phobius"/>
    </source>
</evidence>
<proteinExistence type="predicted"/>
<accession>A0A8S5T2U4</accession>
<protein>
    <submittedName>
        <fullName evidence="2">Uncharacterized protein</fullName>
    </submittedName>
</protein>
<evidence type="ECO:0000313" key="2">
    <source>
        <dbReference type="EMBL" id="DAF57684.1"/>
    </source>
</evidence>
<organism evidence="2">
    <name type="scientific">Siphoviridae sp. ctedO8</name>
    <dbReference type="NCBI Taxonomy" id="2827907"/>
    <lineage>
        <taxon>Viruses</taxon>
        <taxon>Duplodnaviria</taxon>
        <taxon>Heunggongvirae</taxon>
        <taxon>Uroviricota</taxon>
        <taxon>Caudoviricetes</taxon>
    </lineage>
</organism>